<dbReference type="PANTHER" id="PTHR30001">
    <property type="entry name" value="RIBONUCLEASE"/>
    <property type="match status" value="1"/>
</dbReference>
<dbReference type="SUPFAM" id="SSF50249">
    <property type="entry name" value="Nucleic acid-binding proteins"/>
    <property type="match status" value="1"/>
</dbReference>
<dbReference type="GO" id="GO:0006364">
    <property type="term" value="P:rRNA processing"/>
    <property type="evidence" value="ECO:0007669"/>
    <property type="project" value="TreeGrafter"/>
</dbReference>
<keyword evidence="4" id="KW-0460">Magnesium</keyword>
<dbReference type="CDD" id="cd04453">
    <property type="entry name" value="S1_RNase_E"/>
    <property type="match status" value="1"/>
</dbReference>
<proteinExistence type="predicted"/>
<dbReference type="Proteomes" id="UP000253517">
    <property type="component" value="Unassembled WGS sequence"/>
</dbReference>
<dbReference type="AlphaFoldDB" id="A0A369A368"/>
<dbReference type="PANTHER" id="PTHR30001:SF0">
    <property type="entry name" value="RIBONUCLEASE G"/>
    <property type="match status" value="1"/>
</dbReference>
<protein>
    <submittedName>
        <fullName evidence="7">Ribonuclease G</fullName>
    </submittedName>
</protein>
<dbReference type="InterPro" id="IPR012340">
    <property type="entry name" value="NA-bd_OB-fold"/>
</dbReference>
<evidence type="ECO:0000256" key="5">
    <source>
        <dbReference type="ARBA" id="ARBA00022884"/>
    </source>
</evidence>
<dbReference type="NCBIfam" id="TIGR00757">
    <property type="entry name" value="RNaseEG"/>
    <property type="match status" value="1"/>
</dbReference>
<evidence type="ECO:0000256" key="3">
    <source>
        <dbReference type="ARBA" id="ARBA00022801"/>
    </source>
</evidence>
<dbReference type="InterPro" id="IPR003029">
    <property type="entry name" value="S1_domain"/>
</dbReference>
<dbReference type="InterPro" id="IPR019307">
    <property type="entry name" value="RNA-bd_AU-1/RNase_E/G"/>
</dbReference>
<dbReference type="EMBL" id="QPJS01000002">
    <property type="protein sequence ID" value="RCX03593.1"/>
    <property type="molecule type" value="Genomic_DNA"/>
</dbReference>
<evidence type="ECO:0000313" key="7">
    <source>
        <dbReference type="EMBL" id="RCX03593.1"/>
    </source>
</evidence>
<comment type="caution">
    <text evidence="7">The sequence shown here is derived from an EMBL/GenBank/DDBJ whole genome shotgun (WGS) entry which is preliminary data.</text>
</comment>
<gene>
    <name evidence="7" type="ORF">DES35_10242</name>
</gene>
<dbReference type="GO" id="GO:0005737">
    <property type="term" value="C:cytoplasm"/>
    <property type="evidence" value="ECO:0007669"/>
    <property type="project" value="TreeGrafter"/>
</dbReference>
<dbReference type="GO" id="GO:0046872">
    <property type="term" value="F:metal ion binding"/>
    <property type="evidence" value="ECO:0007669"/>
    <property type="project" value="UniProtKB-KW"/>
</dbReference>
<dbReference type="GO" id="GO:0016787">
    <property type="term" value="F:hydrolase activity"/>
    <property type="evidence" value="ECO:0007669"/>
    <property type="project" value="UniProtKB-KW"/>
</dbReference>
<organism evidence="7 8">
    <name type="scientific">Schleiferia thermophila</name>
    <dbReference type="NCBI Taxonomy" id="884107"/>
    <lineage>
        <taxon>Bacteria</taxon>
        <taxon>Pseudomonadati</taxon>
        <taxon>Bacteroidota</taxon>
        <taxon>Flavobacteriia</taxon>
        <taxon>Flavobacteriales</taxon>
        <taxon>Schleiferiaceae</taxon>
        <taxon>Schleiferia</taxon>
    </lineage>
</organism>
<keyword evidence="2" id="KW-0479">Metal-binding</keyword>
<name>A0A369A368_9FLAO</name>
<evidence type="ECO:0000256" key="1">
    <source>
        <dbReference type="ARBA" id="ARBA00001946"/>
    </source>
</evidence>
<evidence type="ECO:0000313" key="8">
    <source>
        <dbReference type="Proteomes" id="UP000253517"/>
    </source>
</evidence>
<dbReference type="RefSeq" id="WP_114366056.1">
    <property type="nucleotide sequence ID" value="NZ_BHZF01000002.1"/>
</dbReference>
<keyword evidence="5" id="KW-0694">RNA-binding</keyword>
<dbReference type="Pfam" id="PF00575">
    <property type="entry name" value="S1"/>
    <property type="match status" value="1"/>
</dbReference>
<feature type="domain" description="S1 motif" evidence="6">
    <location>
        <begin position="38"/>
        <end position="141"/>
    </location>
</feature>
<dbReference type="GO" id="GO:0004540">
    <property type="term" value="F:RNA nuclease activity"/>
    <property type="evidence" value="ECO:0007669"/>
    <property type="project" value="InterPro"/>
</dbReference>
<evidence type="ECO:0000259" key="6">
    <source>
        <dbReference type="SMART" id="SM00316"/>
    </source>
</evidence>
<evidence type="ECO:0000256" key="4">
    <source>
        <dbReference type="ARBA" id="ARBA00022842"/>
    </source>
</evidence>
<keyword evidence="8" id="KW-1185">Reference proteome</keyword>
<dbReference type="Gene3D" id="2.40.50.140">
    <property type="entry name" value="Nucleic acid-binding proteins"/>
    <property type="match status" value="1"/>
</dbReference>
<sequence>MTNELYIHSRADGSLSIALLRDGKLVELHNERDDTEFNVGDLYLGKVMRLVPGLNAAFVEVGYEKDAFLHYHDLGPQFQSLNKFLKRTLTGRQLWNLADFEREPDIDKDGNIEDVLKPGQMVLVQIAKEPISTKGPRLSSEISLAGRFLVLVPFTDKVSVSQKIKEKAEKQRLVEEASAIRPAGFGIIVRTVAEGKTKEELKADLYNLVSRWRQLHKRIPNVKPPGRVLRELNTVSSLLRDVLNDSFENIVVDDEGFYNEIINYLNDIEPEKKELVKLYKGKIPMFDHFGIERQIKTSFGRSVPAGKGAYLIIEHTEAMHVIDVNSGNRTNNEEDQEANALAVNLVAAEEVARQLRLRDMGGIIVVDFIDMHKSENKKALYEKLKEEMAKDRAKHKILPPSKFGLVEITRQRVRPELNINIKEENPESSGEIDAPIAIVDKIEKMLDGIAGNGQEKTIELHVHPFVAAYINQGFWPWKRLVHQWKKKNSLKSLKVIPRDSFKFLEFHFFDSQGKQLV</sequence>
<dbReference type="SMART" id="SM00316">
    <property type="entry name" value="S1"/>
    <property type="match status" value="1"/>
</dbReference>
<dbReference type="Pfam" id="PF10150">
    <property type="entry name" value="RNase_E_G"/>
    <property type="match status" value="1"/>
</dbReference>
<comment type="cofactor">
    <cofactor evidence="1">
        <name>Mg(2+)</name>
        <dbReference type="ChEBI" id="CHEBI:18420"/>
    </cofactor>
</comment>
<reference evidence="7 8" key="1">
    <citation type="submission" date="2018-07" db="EMBL/GenBank/DDBJ databases">
        <title>Genomic Encyclopedia of Type Strains, Phase IV (KMG-IV): sequencing the most valuable type-strain genomes for metagenomic binning, comparative biology and taxonomic classification.</title>
        <authorList>
            <person name="Goeker M."/>
        </authorList>
    </citation>
    <scope>NUCLEOTIDE SEQUENCE [LARGE SCALE GENOMIC DNA]</scope>
    <source>
        <strain evidence="7 8">DSM 21410</strain>
    </source>
</reference>
<keyword evidence="3" id="KW-0378">Hydrolase</keyword>
<dbReference type="InterPro" id="IPR004659">
    <property type="entry name" value="RNase_E/G"/>
</dbReference>
<dbReference type="GO" id="GO:0003723">
    <property type="term" value="F:RNA binding"/>
    <property type="evidence" value="ECO:0007669"/>
    <property type="project" value="UniProtKB-KW"/>
</dbReference>
<evidence type="ECO:0000256" key="2">
    <source>
        <dbReference type="ARBA" id="ARBA00022723"/>
    </source>
</evidence>
<accession>A0A369A368</accession>